<evidence type="ECO:0000313" key="3">
    <source>
        <dbReference type="EMBL" id="CAF1577463.1"/>
    </source>
</evidence>
<protein>
    <recommendedName>
        <fullName evidence="1">Helix-turn-helix domain-containing protein</fullName>
    </recommendedName>
</protein>
<dbReference type="EMBL" id="CAJOBC010096892">
    <property type="protein sequence ID" value="CAF4443374.1"/>
    <property type="molecule type" value="Genomic_DNA"/>
</dbReference>
<dbReference type="Proteomes" id="UP000682733">
    <property type="component" value="Unassembled WGS sequence"/>
</dbReference>
<dbReference type="Proteomes" id="UP000663829">
    <property type="component" value="Unassembled WGS sequence"/>
</dbReference>
<dbReference type="InterPro" id="IPR058912">
    <property type="entry name" value="HTH_animal"/>
</dbReference>
<organism evidence="3 6">
    <name type="scientific">Didymodactylos carnosus</name>
    <dbReference type="NCBI Taxonomy" id="1234261"/>
    <lineage>
        <taxon>Eukaryota</taxon>
        <taxon>Metazoa</taxon>
        <taxon>Spiralia</taxon>
        <taxon>Gnathifera</taxon>
        <taxon>Rotifera</taxon>
        <taxon>Eurotatoria</taxon>
        <taxon>Bdelloidea</taxon>
        <taxon>Philodinida</taxon>
        <taxon>Philodinidae</taxon>
        <taxon>Didymodactylos</taxon>
    </lineage>
</organism>
<gene>
    <name evidence="3" type="ORF">GPM918_LOCUS40838</name>
    <name evidence="2" type="ORF">OVA965_LOCUS36661</name>
    <name evidence="5" type="ORF">SRO942_LOCUS41824</name>
    <name evidence="4" type="ORF">TMI583_LOCUS37678</name>
</gene>
<evidence type="ECO:0000259" key="1">
    <source>
        <dbReference type="Pfam" id="PF26215"/>
    </source>
</evidence>
<dbReference type="EMBL" id="CAJNOK010033472">
    <property type="protein sequence ID" value="CAF1494608.1"/>
    <property type="molecule type" value="Genomic_DNA"/>
</dbReference>
<keyword evidence="6" id="KW-1185">Reference proteome</keyword>
<evidence type="ECO:0000313" key="6">
    <source>
        <dbReference type="Proteomes" id="UP000663829"/>
    </source>
</evidence>
<reference evidence="3" key="1">
    <citation type="submission" date="2021-02" db="EMBL/GenBank/DDBJ databases">
        <authorList>
            <person name="Nowell W R."/>
        </authorList>
    </citation>
    <scope>NUCLEOTIDE SEQUENCE</scope>
</reference>
<dbReference type="Pfam" id="PF26215">
    <property type="entry name" value="HTH_animal"/>
    <property type="match status" value="1"/>
</dbReference>
<dbReference type="Proteomes" id="UP000677228">
    <property type="component" value="Unassembled WGS sequence"/>
</dbReference>
<feature type="domain" description="Helix-turn-helix" evidence="1">
    <location>
        <begin position="1"/>
        <end position="41"/>
    </location>
</feature>
<proteinExistence type="predicted"/>
<sequence length="161" mass="18659">MVYRAVTICSSYELMHKEFDFIEKISVKNGYPINFIKCQIRNTLNRHFEQNGNKTEDIPGRKHESKDTMKKEQIFVDLSFVGKPTELLGKKIIKLAIEIRLQIHIQPIPRPPPAINKCFPTKDSIPKELQSNIINQVGCKNCPASYMDKTIRQAIRRFSNL</sequence>
<accession>A0A815YZX9</accession>
<dbReference type="AlphaFoldDB" id="A0A815YZX9"/>
<dbReference type="EMBL" id="CAJOBA010055444">
    <property type="protein sequence ID" value="CAF4283582.1"/>
    <property type="molecule type" value="Genomic_DNA"/>
</dbReference>
<name>A0A815YZX9_9BILA</name>
<evidence type="ECO:0000313" key="4">
    <source>
        <dbReference type="EMBL" id="CAF4283582.1"/>
    </source>
</evidence>
<comment type="caution">
    <text evidence="3">The sequence shown here is derived from an EMBL/GenBank/DDBJ whole genome shotgun (WGS) entry which is preliminary data.</text>
</comment>
<dbReference type="EMBL" id="CAJNOQ010030980">
    <property type="protein sequence ID" value="CAF1577463.1"/>
    <property type="molecule type" value="Genomic_DNA"/>
</dbReference>
<dbReference type="Proteomes" id="UP000681722">
    <property type="component" value="Unassembled WGS sequence"/>
</dbReference>
<evidence type="ECO:0000313" key="5">
    <source>
        <dbReference type="EMBL" id="CAF4443374.1"/>
    </source>
</evidence>
<evidence type="ECO:0000313" key="2">
    <source>
        <dbReference type="EMBL" id="CAF1494608.1"/>
    </source>
</evidence>